<evidence type="ECO:0000313" key="2">
    <source>
        <dbReference type="EMBL" id="THV40190.1"/>
    </source>
</evidence>
<evidence type="ECO:0000256" key="1">
    <source>
        <dbReference type="SAM" id="MobiDB-lite"/>
    </source>
</evidence>
<dbReference type="Proteomes" id="UP000308760">
    <property type="component" value="Unassembled WGS sequence"/>
</dbReference>
<keyword evidence="3" id="KW-1185">Reference proteome</keyword>
<feature type="region of interest" description="Disordered" evidence="1">
    <location>
        <begin position="109"/>
        <end position="129"/>
    </location>
</feature>
<feature type="compositionally biased region" description="Low complexity" evidence="1">
    <location>
        <begin position="110"/>
        <end position="129"/>
    </location>
</feature>
<dbReference type="AlphaFoldDB" id="A0A4S8Q7R7"/>
<reference evidence="3" key="1">
    <citation type="submission" date="2019-04" db="EMBL/GenBank/DDBJ databases">
        <title>Nocardioides xinjiangensis sp. nov.</title>
        <authorList>
            <person name="Liu S."/>
        </authorList>
    </citation>
    <scope>NUCLEOTIDE SEQUENCE [LARGE SCALE GENOMIC DNA]</scope>
    <source>
        <strain evidence="3">18</strain>
    </source>
</reference>
<evidence type="ECO:0000313" key="3">
    <source>
        <dbReference type="Proteomes" id="UP000308760"/>
    </source>
</evidence>
<reference evidence="2 3" key="2">
    <citation type="submission" date="2019-05" db="EMBL/GenBank/DDBJ databases">
        <title>Glycomyces buryatensis sp. nov.</title>
        <authorList>
            <person name="Nikitina E."/>
        </authorList>
    </citation>
    <scope>NUCLEOTIDE SEQUENCE [LARGE SCALE GENOMIC DNA]</scope>
    <source>
        <strain evidence="2 3">18</strain>
    </source>
</reference>
<proteinExistence type="predicted"/>
<dbReference type="EMBL" id="STGY01000057">
    <property type="protein sequence ID" value="THV40190.1"/>
    <property type="molecule type" value="Genomic_DNA"/>
</dbReference>
<protein>
    <submittedName>
        <fullName evidence="2">Uncharacterized protein</fullName>
    </submittedName>
</protein>
<name>A0A4S8Q7R7_9ACTN</name>
<organism evidence="2 3">
    <name type="scientific">Glycomyces buryatensis</name>
    <dbReference type="NCBI Taxonomy" id="2570927"/>
    <lineage>
        <taxon>Bacteria</taxon>
        <taxon>Bacillati</taxon>
        <taxon>Actinomycetota</taxon>
        <taxon>Actinomycetes</taxon>
        <taxon>Glycomycetales</taxon>
        <taxon>Glycomycetaceae</taxon>
        <taxon>Glycomyces</taxon>
    </lineage>
</organism>
<accession>A0A4S8Q7R7</accession>
<sequence>MSGPIVAHPPGKANFPPLGEAQSFTIRCAECGDDLGTHLSHCPGVIAAGYDAPGLGAFSSTVYPTVGGNFCKHQCATSALRFYLMFGPVELHFADGRVLTMDDLPGGFFESAPESSAPESGESGNEPLE</sequence>
<dbReference type="OrthoDB" id="5191314at2"/>
<gene>
    <name evidence="2" type="ORF">FAB82_15970</name>
</gene>
<comment type="caution">
    <text evidence="2">The sequence shown here is derived from an EMBL/GenBank/DDBJ whole genome shotgun (WGS) entry which is preliminary data.</text>
</comment>
<dbReference type="RefSeq" id="WP_136535535.1">
    <property type="nucleotide sequence ID" value="NZ_STGY01000057.1"/>
</dbReference>